<organism evidence="2 3">
    <name type="scientific">Achlya hypogyna</name>
    <name type="common">Oomycete</name>
    <name type="synonym">Protoachlya hypogyna</name>
    <dbReference type="NCBI Taxonomy" id="1202772"/>
    <lineage>
        <taxon>Eukaryota</taxon>
        <taxon>Sar</taxon>
        <taxon>Stramenopiles</taxon>
        <taxon>Oomycota</taxon>
        <taxon>Saprolegniomycetes</taxon>
        <taxon>Saprolegniales</taxon>
        <taxon>Achlyaceae</taxon>
        <taxon>Achlya</taxon>
    </lineage>
</organism>
<gene>
    <name evidence="2" type="ORF">ACHHYP_09571</name>
</gene>
<evidence type="ECO:0000313" key="3">
    <source>
        <dbReference type="Proteomes" id="UP000243579"/>
    </source>
</evidence>
<dbReference type="Proteomes" id="UP000243579">
    <property type="component" value="Unassembled WGS sequence"/>
</dbReference>
<keyword evidence="1" id="KW-0812">Transmembrane</keyword>
<keyword evidence="3" id="KW-1185">Reference proteome</keyword>
<name>A0A1V9YN26_ACHHY</name>
<dbReference type="EMBL" id="JNBR01001469">
    <property type="protein sequence ID" value="OQR87085.1"/>
    <property type="molecule type" value="Genomic_DNA"/>
</dbReference>
<reference evidence="2 3" key="1">
    <citation type="journal article" date="2014" name="Genome Biol. Evol.">
        <title>The secreted proteins of Achlya hypogyna and Thraustotheca clavata identify the ancestral oomycete secretome and reveal gene acquisitions by horizontal gene transfer.</title>
        <authorList>
            <person name="Misner I."/>
            <person name="Blouin N."/>
            <person name="Leonard G."/>
            <person name="Richards T.A."/>
            <person name="Lane C.E."/>
        </authorList>
    </citation>
    <scope>NUCLEOTIDE SEQUENCE [LARGE SCALE GENOMIC DNA]</scope>
    <source>
        <strain evidence="2 3">ATCC 48635</strain>
    </source>
</reference>
<accession>A0A1V9YN26</accession>
<comment type="caution">
    <text evidence="2">The sequence shown here is derived from an EMBL/GenBank/DDBJ whole genome shotgun (WGS) entry which is preliminary data.</text>
</comment>
<evidence type="ECO:0000313" key="2">
    <source>
        <dbReference type="EMBL" id="OQR87085.1"/>
    </source>
</evidence>
<sequence length="216" mass="23689">MDFKVPILDAQPPVIPVIDSRFVTNSQTTLSFAENTPTHGLVYANKQLRDESDAVIATLSRDIKCCSIKETFPVTSPYLAQPAAIINTSGWSCSTMTHTWKLSDDMTLAIAGPYFSSAAEVILTLPTSEKIVVGTLGSKNTVTLAPGVDAAAVLLMCRTWSHSQKDLCVATVMAWFPPSALALTYAVNTIWMYIILLVLMVLDLGFLFYWVMRFRG</sequence>
<dbReference type="AlphaFoldDB" id="A0A1V9YN26"/>
<evidence type="ECO:0000256" key="1">
    <source>
        <dbReference type="SAM" id="Phobius"/>
    </source>
</evidence>
<keyword evidence="1" id="KW-0472">Membrane</keyword>
<keyword evidence="1" id="KW-1133">Transmembrane helix</keyword>
<proteinExistence type="predicted"/>
<feature type="transmembrane region" description="Helical" evidence="1">
    <location>
        <begin position="191"/>
        <end position="212"/>
    </location>
</feature>
<dbReference type="OrthoDB" id="10344862at2759"/>
<protein>
    <submittedName>
        <fullName evidence="2">Uncharacterized protein</fullName>
    </submittedName>
</protein>